<organism evidence="2">
    <name type="scientific">marine metagenome</name>
    <dbReference type="NCBI Taxonomy" id="408172"/>
    <lineage>
        <taxon>unclassified sequences</taxon>
        <taxon>metagenomes</taxon>
        <taxon>ecological metagenomes</taxon>
    </lineage>
</organism>
<accession>A0A382NW23</accession>
<gene>
    <name evidence="2" type="ORF">METZ01_LOCUS317491</name>
</gene>
<feature type="region of interest" description="Disordered" evidence="1">
    <location>
        <begin position="1"/>
        <end position="38"/>
    </location>
</feature>
<dbReference type="AlphaFoldDB" id="A0A382NW23"/>
<dbReference type="EMBL" id="UINC01102765">
    <property type="protein sequence ID" value="SVC64637.1"/>
    <property type="molecule type" value="Genomic_DNA"/>
</dbReference>
<reference evidence="2" key="1">
    <citation type="submission" date="2018-05" db="EMBL/GenBank/DDBJ databases">
        <authorList>
            <person name="Lanie J.A."/>
            <person name="Ng W.-L."/>
            <person name="Kazmierczak K.M."/>
            <person name="Andrzejewski T.M."/>
            <person name="Davidsen T.M."/>
            <person name="Wayne K.J."/>
            <person name="Tettelin H."/>
            <person name="Glass J.I."/>
            <person name="Rusch D."/>
            <person name="Podicherti R."/>
            <person name="Tsui H.-C.T."/>
            <person name="Winkler M.E."/>
        </authorList>
    </citation>
    <scope>NUCLEOTIDE SEQUENCE</scope>
</reference>
<evidence type="ECO:0000313" key="2">
    <source>
        <dbReference type="EMBL" id="SVC64637.1"/>
    </source>
</evidence>
<name>A0A382NW23_9ZZZZ</name>
<sequence length="38" mass="4435">MRSEQLRPALLDQVKPTAQAGSRRENKGHQVWRLVQHL</sequence>
<protein>
    <submittedName>
        <fullName evidence="2">Uncharacterized protein</fullName>
    </submittedName>
</protein>
<proteinExistence type="predicted"/>
<evidence type="ECO:0000256" key="1">
    <source>
        <dbReference type="SAM" id="MobiDB-lite"/>
    </source>
</evidence>